<sequence>MDFTGLLSPASASQ</sequence>
<protein>
    <submittedName>
        <fullName evidence="1">Uncharacterized protein</fullName>
    </submittedName>
</protein>
<evidence type="ECO:0000313" key="1">
    <source>
        <dbReference type="EMBL" id="JAH00562.1"/>
    </source>
</evidence>
<organism evidence="1">
    <name type="scientific">Anguilla anguilla</name>
    <name type="common">European freshwater eel</name>
    <name type="synonym">Muraena anguilla</name>
    <dbReference type="NCBI Taxonomy" id="7936"/>
    <lineage>
        <taxon>Eukaryota</taxon>
        <taxon>Metazoa</taxon>
        <taxon>Chordata</taxon>
        <taxon>Craniata</taxon>
        <taxon>Vertebrata</taxon>
        <taxon>Euteleostomi</taxon>
        <taxon>Actinopterygii</taxon>
        <taxon>Neopterygii</taxon>
        <taxon>Teleostei</taxon>
        <taxon>Anguilliformes</taxon>
        <taxon>Anguillidae</taxon>
        <taxon>Anguilla</taxon>
    </lineage>
</organism>
<reference evidence="1" key="1">
    <citation type="submission" date="2014-11" db="EMBL/GenBank/DDBJ databases">
        <authorList>
            <person name="Amaro Gonzalez C."/>
        </authorList>
    </citation>
    <scope>NUCLEOTIDE SEQUENCE</scope>
</reference>
<dbReference type="EMBL" id="GBXM01108015">
    <property type="protein sequence ID" value="JAH00562.1"/>
    <property type="molecule type" value="Transcribed_RNA"/>
</dbReference>
<name>A0A0E9P8G4_ANGAN</name>
<proteinExistence type="predicted"/>
<accession>A0A0E9P8G4</accession>
<reference evidence="1" key="2">
    <citation type="journal article" date="2015" name="Fish Shellfish Immunol.">
        <title>Early steps in the European eel (Anguilla anguilla)-Vibrio vulnificus interaction in the gills: Role of the RtxA13 toxin.</title>
        <authorList>
            <person name="Callol A."/>
            <person name="Pajuelo D."/>
            <person name="Ebbesson L."/>
            <person name="Teles M."/>
            <person name="MacKenzie S."/>
            <person name="Amaro C."/>
        </authorList>
    </citation>
    <scope>NUCLEOTIDE SEQUENCE</scope>
</reference>